<evidence type="ECO:0000259" key="2">
    <source>
        <dbReference type="Pfam" id="PF00534"/>
    </source>
</evidence>
<gene>
    <name evidence="3" type="ORF">BMG03_04725</name>
</gene>
<accession>A0ABM6IEJ4</accession>
<evidence type="ECO:0000313" key="4">
    <source>
        <dbReference type="Proteomes" id="UP000185622"/>
    </source>
</evidence>
<protein>
    <recommendedName>
        <fullName evidence="2">Glycosyl transferase family 1 domain-containing protein</fullName>
    </recommendedName>
</protein>
<sequence>MLFEAFYPAFALTLERQSKYISPAFSVPLYNSDRVVVVVHDLAFLDFPECYSRLERVYYRYNLFLLKQFSKIRIVAPSAFVKSDINERLGISADRISVISPYASIETLHSNIESETLEKTSETNDETRYILLVSNGHPRKNIEATILGFKSSALPGNNVKLLLVGTFEKQLPLLDDVSIEVRSDVSDEELVKLYKGAYGSALFSLNEGFGIPVLEAAMFGIPCVHSNVTGLHSFDLDGNLPKNVISPEDISAQLNTMLEQDSRNYYLSIGERIEGTFNQEVFDESWRELLRVRRLKQS</sequence>
<reference evidence="3 4" key="1">
    <citation type="submission" date="2017-01" db="EMBL/GenBank/DDBJ databases">
        <title>The complete genome sequence of a sulfur-oxidizing marine bacterium Thioclava sp. 25B10_4T.</title>
        <authorList>
            <person name="Liu Y."/>
            <person name="Lai Q."/>
            <person name="Shao Z."/>
        </authorList>
    </citation>
    <scope>NUCLEOTIDE SEQUENCE [LARGE SCALE GENOMIC DNA]</scope>
    <source>
        <strain evidence="3 4">25B10_4</strain>
    </source>
</reference>
<dbReference type="SUPFAM" id="SSF53756">
    <property type="entry name" value="UDP-Glycosyltransferase/glycogen phosphorylase"/>
    <property type="match status" value="1"/>
</dbReference>
<feature type="domain" description="Glycosyl transferase family 1" evidence="2">
    <location>
        <begin position="115"/>
        <end position="261"/>
    </location>
</feature>
<organism evidence="3 4">
    <name type="scientific">Thioclava nitratireducens</name>
    <dbReference type="NCBI Taxonomy" id="1915078"/>
    <lineage>
        <taxon>Bacteria</taxon>
        <taxon>Pseudomonadati</taxon>
        <taxon>Pseudomonadota</taxon>
        <taxon>Alphaproteobacteria</taxon>
        <taxon>Rhodobacterales</taxon>
        <taxon>Paracoccaceae</taxon>
        <taxon>Thioclava</taxon>
    </lineage>
</organism>
<evidence type="ECO:0000313" key="3">
    <source>
        <dbReference type="EMBL" id="AQS47180.1"/>
    </source>
</evidence>
<dbReference type="PANTHER" id="PTHR46401">
    <property type="entry name" value="GLYCOSYLTRANSFERASE WBBK-RELATED"/>
    <property type="match status" value="1"/>
</dbReference>
<name>A0ABM6IEJ4_9RHOB</name>
<dbReference type="Gene3D" id="3.40.50.2000">
    <property type="entry name" value="Glycogen Phosphorylase B"/>
    <property type="match status" value="1"/>
</dbReference>
<evidence type="ECO:0000256" key="1">
    <source>
        <dbReference type="ARBA" id="ARBA00022679"/>
    </source>
</evidence>
<dbReference type="Pfam" id="PF00534">
    <property type="entry name" value="Glycos_transf_1"/>
    <property type="match status" value="1"/>
</dbReference>
<keyword evidence="4" id="KW-1185">Reference proteome</keyword>
<dbReference type="Proteomes" id="UP000185622">
    <property type="component" value="Chromosome"/>
</dbReference>
<proteinExistence type="predicted"/>
<dbReference type="PANTHER" id="PTHR46401:SF2">
    <property type="entry name" value="GLYCOSYLTRANSFERASE WBBK-RELATED"/>
    <property type="match status" value="1"/>
</dbReference>
<keyword evidence="1" id="KW-0808">Transferase</keyword>
<dbReference type="EMBL" id="CP019437">
    <property type="protein sequence ID" value="AQS47180.1"/>
    <property type="molecule type" value="Genomic_DNA"/>
</dbReference>
<dbReference type="InterPro" id="IPR001296">
    <property type="entry name" value="Glyco_trans_1"/>
</dbReference>